<proteinExistence type="predicted"/>
<dbReference type="STRING" id="241244.ATY39_14220"/>
<evidence type="ECO:0000313" key="1">
    <source>
        <dbReference type="EMBL" id="AMX00463.1"/>
    </source>
</evidence>
<keyword evidence="2" id="KW-1185">Reference proteome</keyword>
<reference evidence="2" key="2">
    <citation type="submission" date="2016-03" db="EMBL/GenBank/DDBJ databases">
        <authorList>
            <person name="Ploux O."/>
        </authorList>
    </citation>
    <scope>NUCLEOTIDE SEQUENCE [LARGE SCALE GENOMIC DNA]</scope>
    <source>
        <strain evidence="2">PP9</strain>
    </source>
</reference>
<name>A0A143HFF5_9BACL</name>
<sequence length="62" mass="7188">MKGAFGLNKEVAKKLAQLITGELMSERRAENFAFAFFLFSNPDTIYHIEILHHYFYKGGYNV</sequence>
<accession>A0A143HFF5</accession>
<dbReference type="Proteomes" id="UP000076021">
    <property type="component" value="Chromosome"/>
</dbReference>
<dbReference type="EMBL" id="CP014806">
    <property type="protein sequence ID" value="AMX00463.1"/>
    <property type="molecule type" value="Genomic_DNA"/>
</dbReference>
<dbReference type="AlphaFoldDB" id="A0A143HFF5"/>
<gene>
    <name evidence="1" type="ORF">ATY39_14220</name>
</gene>
<reference evidence="1 2" key="1">
    <citation type="journal article" date="2016" name="Genome Announc.">
        <title>Whole-Genome Sequence of Rummeliibacillus stabekisii Strain PP9 Isolated from Antarctic Soil.</title>
        <authorList>
            <person name="da Mota F.F."/>
            <person name="Vollu R.E."/>
            <person name="Jurelevicius D."/>
            <person name="Seldin L."/>
        </authorList>
    </citation>
    <scope>NUCLEOTIDE SEQUENCE [LARGE SCALE GENOMIC DNA]</scope>
    <source>
        <strain evidence="1 2">PP9</strain>
    </source>
</reference>
<evidence type="ECO:0000313" key="2">
    <source>
        <dbReference type="Proteomes" id="UP000076021"/>
    </source>
</evidence>
<dbReference type="KEGG" id="rst:ATY39_14220"/>
<organism evidence="1 2">
    <name type="scientific">Rummeliibacillus stabekisii</name>
    <dbReference type="NCBI Taxonomy" id="241244"/>
    <lineage>
        <taxon>Bacteria</taxon>
        <taxon>Bacillati</taxon>
        <taxon>Bacillota</taxon>
        <taxon>Bacilli</taxon>
        <taxon>Bacillales</taxon>
        <taxon>Caryophanaceae</taxon>
        <taxon>Rummeliibacillus</taxon>
    </lineage>
</organism>
<protein>
    <submittedName>
        <fullName evidence="1">Uncharacterized protein</fullName>
    </submittedName>
</protein>